<feature type="domain" description="Aspartate carbamoyltransferase regulatory subunit N-terminal" evidence="6">
    <location>
        <begin position="381"/>
        <end position="476"/>
    </location>
</feature>
<dbReference type="GO" id="GO:0046872">
    <property type="term" value="F:metal ion binding"/>
    <property type="evidence" value="ECO:0007669"/>
    <property type="project" value="UniProtKB-KW"/>
</dbReference>
<evidence type="ECO:0000259" key="7">
    <source>
        <dbReference type="Pfam" id="PF02729"/>
    </source>
</evidence>
<dbReference type="GO" id="GO:0004070">
    <property type="term" value="F:aspartate carbamoyltransferase activity"/>
    <property type="evidence" value="ECO:0007669"/>
    <property type="project" value="UniProtKB-UniRule"/>
</dbReference>
<name>A0A1Y1RTC1_9SPIO</name>
<evidence type="ECO:0000256" key="4">
    <source>
        <dbReference type="ARBA" id="ARBA00022975"/>
    </source>
</evidence>
<dbReference type="Gene3D" id="2.30.30.20">
    <property type="entry name" value="Aspartate carbamoyltransferase regulatory subunit, C-terminal domain"/>
    <property type="match status" value="1"/>
</dbReference>
<evidence type="ECO:0000313" key="9">
    <source>
        <dbReference type="EMBL" id="ORC30680.1"/>
    </source>
</evidence>
<comment type="caution">
    <text evidence="9">The sequence shown here is derived from an EMBL/GenBank/DDBJ whole genome shotgun (WGS) entry which is preliminary data.</text>
</comment>
<dbReference type="PROSITE" id="PS00097">
    <property type="entry name" value="CARBAMOYLTRANSFERASE"/>
    <property type="match status" value="1"/>
</dbReference>
<dbReference type="Pfam" id="PF01948">
    <property type="entry name" value="PyrI"/>
    <property type="match status" value="1"/>
</dbReference>
<keyword evidence="4" id="KW-0665">Pyrimidine biosynthesis</keyword>
<dbReference type="GO" id="GO:0016597">
    <property type="term" value="F:amino acid binding"/>
    <property type="evidence" value="ECO:0007669"/>
    <property type="project" value="InterPro"/>
</dbReference>
<dbReference type="NCBIfam" id="TIGR00670">
    <property type="entry name" value="asp_carb_tr"/>
    <property type="match status" value="1"/>
</dbReference>
<accession>A0A1Y1RTC1</accession>
<dbReference type="EC" id="2.1.3.2" evidence="5"/>
<dbReference type="InterPro" id="IPR006132">
    <property type="entry name" value="Asp/Orn_carbamoyltranf_P-bd"/>
</dbReference>
<evidence type="ECO:0000256" key="5">
    <source>
        <dbReference type="NCBIfam" id="TIGR00670"/>
    </source>
</evidence>
<dbReference type="PANTHER" id="PTHR35805">
    <property type="entry name" value="ASPARTATE CARBAMOYLTRANSFERASE REGULATORY CHAIN"/>
    <property type="match status" value="1"/>
</dbReference>
<organism evidence="9 10">
    <name type="scientific">Marispirochaeta aestuarii</name>
    <dbReference type="NCBI Taxonomy" id="1963862"/>
    <lineage>
        <taxon>Bacteria</taxon>
        <taxon>Pseudomonadati</taxon>
        <taxon>Spirochaetota</taxon>
        <taxon>Spirochaetia</taxon>
        <taxon>Spirochaetales</taxon>
        <taxon>Spirochaetaceae</taxon>
        <taxon>Marispirochaeta</taxon>
    </lineage>
</organism>
<keyword evidence="10" id="KW-1185">Reference proteome</keyword>
<dbReference type="STRING" id="1963862.B4O97_18000"/>
<dbReference type="InterPro" id="IPR020542">
    <property type="entry name" value="Asp_carbamoyltrfase_reg_C"/>
</dbReference>
<evidence type="ECO:0000256" key="3">
    <source>
        <dbReference type="ARBA" id="ARBA00022833"/>
    </source>
</evidence>
<evidence type="ECO:0000259" key="6">
    <source>
        <dbReference type="Pfam" id="PF01948"/>
    </source>
</evidence>
<dbReference type="EMBL" id="MWQY01000030">
    <property type="protein sequence ID" value="ORC30680.1"/>
    <property type="molecule type" value="Genomic_DNA"/>
</dbReference>
<dbReference type="SUPFAM" id="SSF54893">
    <property type="entry name" value="Aspartate carbamoyltransferase, Regulatory-chain, N-terminal domain"/>
    <property type="match status" value="1"/>
</dbReference>
<dbReference type="InterPro" id="IPR006130">
    <property type="entry name" value="Asp/Orn_carbamoylTrfase"/>
</dbReference>
<dbReference type="Proteomes" id="UP000192343">
    <property type="component" value="Unassembled WGS sequence"/>
</dbReference>
<feature type="domain" description="Aspartate carbamoyltransferase regulatory subunit C-terminal" evidence="8">
    <location>
        <begin position="481"/>
        <end position="531"/>
    </location>
</feature>
<dbReference type="AlphaFoldDB" id="A0A1Y1RTC1"/>
<evidence type="ECO:0000256" key="1">
    <source>
        <dbReference type="ARBA" id="ARBA00022679"/>
    </source>
</evidence>
<dbReference type="GO" id="GO:0009220">
    <property type="term" value="P:pyrimidine ribonucleotide biosynthetic process"/>
    <property type="evidence" value="ECO:0007669"/>
    <property type="project" value="UniProtKB-UniRule"/>
</dbReference>
<feature type="domain" description="Aspartate/ornithine carbamoyltransferase carbamoyl-P binding" evidence="7">
    <location>
        <begin position="19"/>
        <end position="175"/>
    </location>
</feature>
<proteinExistence type="predicted"/>
<dbReference type="SUPFAM" id="SSF53671">
    <property type="entry name" value="Aspartate/ornithine carbamoyltransferase"/>
    <property type="match status" value="1"/>
</dbReference>
<dbReference type="InterPro" id="IPR020545">
    <property type="entry name" value="Asp_carbamoyltransf_reg_N"/>
</dbReference>
<dbReference type="Pfam" id="PF02748">
    <property type="entry name" value="PyrI_C"/>
    <property type="match status" value="1"/>
</dbReference>
<protein>
    <recommendedName>
        <fullName evidence="5">Aspartate carbamoyltransferase</fullName>
        <ecNumber evidence="5">2.1.3.2</ecNumber>
    </recommendedName>
</protein>
<dbReference type="Gene3D" id="3.30.70.140">
    <property type="entry name" value="Aspartate carbamoyltransferase regulatory subunit, N-terminal domain"/>
    <property type="match status" value="1"/>
</dbReference>
<dbReference type="InterPro" id="IPR036901">
    <property type="entry name" value="Asp/Orn_carbamoylTrfase_sf"/>
</dbReference>
<dbReference type="Gene3D" id="3.40.50.1370">
    <property type="entry name" value="Aspartate/ornithine carbamoyltransferase"/>
    <property type="match status" value="2"/>
</dbReference>
<dbReference type="GO" id="GO:0006207">
    <property type="term" value="P:'de novo' pyrimidine nucleobase biosynthetic process"/>
    <property type="evidence" value="ECO:0007669"/>
    <property type="project" value="InterPro"/>
</dbReference>
<keyword evidence="2" id="KW-0479">Metal-binding</keyword>
<keyword evidence="1 9" id="KW-0808">Transferase</keyword>
<reference evidence="9 10" key="1">
    <citation type="submission" date="2017-03" db="EMBL/GenBank/DDBJ databases">
        <title>Draft Genome sequence of Marispirochaeta sp. strain JC444.</title>
        <authorList>
            <person name="Shivani Y."/>
            <person name="Subhash Y."/>
            <person name="Sasikala C."/>
            <person name="Ramana C."/>
        </authorList>
    </citation>
    <scope>NUCLEOTIDE SEQUENCE [LARGE SCALE GENOMIC DNA]</scope>
    <source>
        <strain evidence="9 10">JC444</strain>
    </source>
</reference>
<dbReference type="InterPro" id="IPR036792">
    <property type="entry name" value="Asp_carbatrfase_reg_C_sf"/>
</dbReference>
<gene>
    <name evidence="9" type="ORF">B4O97_18000</name>
</gene>
<dbReference type="PANTHER" id="PTHR35805:SF1">
    <property type="entry name" value="ASPARTATE CARBAMOYLTRANSFERASE REGULATORY CHAIN"/>
    <property type="match status" value="1"/>
</dbReference>
<dbReference type="PRINTS" id="PR00101">
    <property type="entry name" value="ATCASE"/>
</dbReference>
<keyword evidence="3" id="KW-0862">Zinc</keyword>
<dbReference type="Pfam" id="PF02729">
    <property type="entry name" value="OTCace_N"/>
    <property type="match status" value="1"/>
</dbReference>
<dbReference type="SUPFAM" id="SSF57825">
    <property type="entry name" value="Aspartate carbamoyltransferase, Regulatory-chain, C-terminal domain"/>
    <property type="match status" value="1"/>
</dbReference>
<dbReference type="InterPro" id="IPR002082">
    <property type="entry name" value="Asp_carbamoyltransf"/>
</dbReference>
<evidence type="ECO:0000259" key="8">
    <source>
        <dbReference type="Pfam" id="PF02748"/>
    </source>
</evidence>
<dbReference type="GO" id="GO:0009347">
    <property type="term" value="C:aspartate carbamoyltransferase complex"/>
    <property type="evidence" value="ECO:0007669"/>
    <property type="project" value="InterPro"/>
</dbReference>
<dbReference type="InterPro" id="IPR002801">
    <property type="entry name" value="Asp_carbamoylTrfase_reg"/>
</dbReference>
<dbReference type="InterPro" id="IPR036793">
    <property type="entry name" value="Asp_carbatrfase_reg_N_sf"/>
</dbReference>
<dbReference type="GO" id="GO:0006520">
    <property type="term" value="P:amino acid metabolic process"/>
    <property type="evidence" value="ECO:0007669"/>
    <property type="project" value="InterPro"/>
</dbReference>
<evidence type="ECO:0000256" key="2">
    <source>
        <dbReference type="ARBA" id="ARBA00022723"/>
    </source>
</evidence>
<sequence>MFHPRQADQEEYVSAFTGRSLTVVEDFSIDEQVYLYEKTRELKERIRSGADVSDFKIGDRSLGVYLVFLEDSTRTRESFANAAQFHEVRVNHFNTATSSFNKNESITDTIKMLFGYSDKSLFVVRSRQEGLCRWLHDELGAYAERISMPRPVFINAGDGKHEHPTQEFLDEFSFLEQQNWNRDHLRIVLVGDLFHGRTVHSKVDGLKVFKNVEVDLVAPEELAMPSYYVERMKDNGFKVREYPSIEEYLATGDPAKIWYFTRPQLERMGEEIREKAAVLRNAITFRKEYMGRLKEGTRFYHPLPRHREYPTIPGFLDHTSLNAWDEQSTNGYFTRIVEIALLAGKLGDGFTGSTRQWEELPDDFIQEAPVGSGRKPEYKVGIKPVERGIVIDHIGRGRDLKKIWDHIDKIRRIMGFDIRSSHGVYHTNDSEIFKGIISLPDIISFDESQLKMLAAIAPGCTLNIIDDSRVQKKYRLRIPPKVYGFKEISCKNENCISRPELFENVQPEFIRSKGNRFVCRYCDHSHSFHEIWDF</sequence>
<evidence type="ECO:0000313" key="10">
    <source>
        <dbReference type="Proteomes" id="UP000192343"/>
    </source>
</evidence>